<evidence type="ECO:0000256" key="1">
    <source>
        <dbReference type="SAM" id="Phobius"/>
    </source>
</evidence>
<keyword evidence="1" id="KW-0812">Transmembrane</keyword>
<feature type="transmembrane region" description="Helical" evidence="1">
    <location>
        <begin position="72"/>
        <end position="94"/>
    </location>
</feature>
<feature type="transmembrane region" description="Helical" evidence="1">
    <location>
        <begin position="39"/>
        <end position="60"/>
    </location>
</feature>
<evidence type="ECO:0000313" key="3">
    <source>
        <dbReference type="Proteomes" id="UP001501196"/>
    </source>
</evidence>
<dbReference type="RefSeq" id="WP_344378689.1">
    <property type="nucleotide sequence ID" value="NZ_BAAAPW010000008.1"/>
</dbReference>
<organism evidence="2 3">
    <name type="scientific">Agromyces tropicus</name>
    <dbReference type="NCBI Taxonomy" id="555371"/>
    <lineage>
        <taxon>Bacteria</taxon>
        <taxon>Bacillati</taxon>
        <taxon>Actinomycetota</taxon>
        <taxon>Actinomycetes</taxon>
        <taxon>Micrococcales</taxon>
        <taxon>Microbacteriaceae</taxon>
        <taxon>Agromyces</taxon>
    </lineage>
</organism>
<feature type="transmembrane region" description="Helical" evidence="1">
    <location>
        <begin position="101"/>
        <end position="121"/>
    </location>
</feature>
<reference evidence="3" key="1">
    <citation type="journal article" date="2019" name="Int. J. Syst. Evol. Microbiol.">
        <title>The Global Catalogue of Microorganisms (GCM) 10K type strain sequencing project: providing services to taxonomists for standard genome sequencing and annotation.</title>
        <authorList>
            <consortium name="The Broad Institute Genomics Platform"/>
            <consortium name="The Broad Institute Genome Sequencing Center for Infectious Disease"/>
            <person name="Wu L."/>
            <person name="Ma J."/>
        </authorList>
    </citation>
    <scope>NUCLEOTIDE SEQUENCE [LARGE SCALE GENOMIC DNA]</scope>
    <source>
        <strain evidence="3">JCM 15672</strain>
    </source>
</reference>
<keyword evidence="1" id="KW-0472">Membrane</keyword>
<feature type="transmembrane region" description="Helical" evidence="1">
    <location>
        <begin position="165"/>
        <end position="190"/>
    </location>
</feature>
<accession>A0ABP5GKC7</accession>
<comment type="caution">
    <text evidence="2">The sequence shown here is derived from an EMBL/GenBank/DDBJ whole genome shotgun (WGS) entry which is preliminary data.</text>
</comment>
<feature type="transmembrane region" description="Helical" evidence="1">
    <location>
        <begin position="133"/>
        <end position="153"/>
    </location>
</feature>
<name>A0ABP5GKC7_9MICO</name>
<proteinExistence type="predicted"/>
<dbReference type="Proteomes" id="UP001501196">
    <property type="component" value="Unassembled WGS sequence"/>
</dbReference>
<keyword evidence="1" id="KW-1133">Transmembrane helix</keyword>
<sequence length="200" mass="20088">MSSRTPRTAFAASAEVAESAPLDGPSPAAIARRRAVARWSAWTAVALYAAQFAVGAAAVVSGGDAADHATGLGGASEALGGLAFLAGAVVLGALAPRGARLAAWVPGIAGLAASGLTMAWVVGTRVEPPVEVFLAEVALMALGLLVAGVLGALRRRVWPWWVGTALALVVPVMFLVPVNSLPLALAWAAVALTARPDPRS</sequence>
<evidence type="ECO:0000313" key="2">
    <source>
        <dbReference type="EMBL" id="GAA2045935.1"/>
    </source>
</evidence>
<gene>
    <name evidence="2" type="ORF">GCM10009819_36960</name>
</gene>
<keyword evidence="3" id="KW-1185">Reference proteome</keyword>
<dbReference type="EMBL" id="BAAAPW010000008">
    <property type="protein sequence ID" value="GAA2045935.1"/>
    <property type="molecule type" value="Genomic_DNA"/>
</dbReference>
<protein>
    <submittedName>
        <fullName evidence="2">Uncharacterized protein</fullName>
    </submittedName>
</protein>